<dbReference type="SUPFAM" id="SSF81631">
    <property type="entry name" value="PAP/OAS1 substrate-binding domain"/>
    <property type="match status" value="1"/>
</dbReference>
<organism evidence="1 2">
    <name type="scientific">Campylobacter avium LMG 24591</name>
    <dbReference type="NCBI Taxonomy" id="522484"/>
    <lineage>
        <taxon>Bacteria</taxon>
        <taxon>Pseudomonadati</taxon>
        <taxon>Campylobacterota</taxon>
        <taxon>Epsilonproteobacteria</taxon>
        <taxon>Campylobacterales</taxon>
        <taxon>Campylobacteraceae</taxon>
        <taxon>Campylobacter</taxon>
    </lineage>
</organism>
<dbReference type="SUPFAM" id="SSF81301">
    <property type="entry name" value="Nucleotidyltransferase"/>
    <property type="match status" value="1"/>
</dbReference>
<dbReference type="GO" id="GO:0016779">
    <property type="term" value="F:nucleotidyltransferase activity"/>
    <property type="evidence" value="ECO:0007669"/>
    <property type="project" value="UniProtKB-KW"/>
</dbReference>
<dbReference type="InterPro" id="IPR043519">
    <property type="entry name" value="NT_sf"/>
</dbReference>
<dbReference type="Gene3D" id="1.20.120.330">
    <property type="entry name" value="Nucleotidyltransferases domain 2"/>
    <property type="match status" value="1"/>
</dbReference>
<dbReference type="Pfam" id="PF04439">
    <property type="entry name" value="Adenyl_transf"/>
    <property type="match status" value="1"/>
</dbReference>
<accession>A0A222N036</accession>
<keyword evidence="2" id="KW-1185">Reference proteome</keyword>
<dbReference type="Gene3D" id="3.30.460.10">
    <property type="entry name" value="Beta Polymerase, domain 2"/>
    <property type="match status" value="1"/>
</dbReference>
<keyword evidence="1" id="KW-0808">Transferase</keyword>
<protein>
    <submittedName>
        <fullName evidence="1">Aminoglycoside 6-adenylyltransferase</fullName>
    </submittedName>
</protein>
<proteinExistence type="predicted"/>
<dbReference type="RefSeq" id="WP_094324387.1">
    <property type="nucleotide sequence ID" value="NZ_CP022347.1"/>
</dbReference>
<evidence type="ECO:0000313" key="1">
    <source>
        <dbReference type="EMBL" id="ASQ31250.1"/>
    </source>
</evidence>
<dbReference type="OrthoDB" id="9776406at2"/>
<keyword evidence="1" id="KW-0548">Nucleotidyltransferase</keyword>
<dbReference type="EMBL" id="CP022347">
    <property type="protein sequence ID" value="ASQ31250.1"/>
    <property type="molecule type" value="Genomic_DNA"/>
</dbReference>
<reference evidence="1 2" key="1">
    <citation type="submission" date="2017-07" db="EMBL/GenBank/DDBJ databases">
        <title>Analysis of two Campylobacter avium genomes and identification of a novel hippuricase gene.</title>
        <authorList>
            <person name="Miller W.G."/>
            <person name="Chapman M.H."/>
            <person name="Yee E."/>
            <person name="Revez J."/>
            <person name="Bono J.L."/>
            <person name="Rossi M."/>
        </authorList>
    </citation>
    <scope>NUCLEOTIDE SEQUENCE [LARGE SCALE GENOMIC DNA]</scope>
    <source>
        <strain evidence="1 2">LMG 24591</strain>
    </source>
</reference>
<gene>
    <name evidence="1" type="ORF">CAV_1651</name>
</gene>
<dbReference type="AlphaFoldDB" id="A0A222N036"/>
<dbReference type="InterPro" id="IPR007530">
    <property type="entry name" value="Aminoglycoside_adenylylTfrase"/>
</dbReference>
<evidence type="ECO:0000313" key="2">
    <source>
        <dbReference type="Proteomes" id="UP000201169"/>
    </source>
</evidence>
<dbReference type="KEGG" id="cavi:CAV_1651"/>
<sequence length="276" mass="32964">MQILEKIISFAKKDSNIRLLSLEGSRANPLPLKDKYSDYDISFFCKDSKAFIQDETWLLSFGKLLFVQKPEDMEFYEPDLKQGWFSYLCLYEDGTKIDFTIIDIKDLNFYLGYEKLAIFLLDKDNLALSKIQNLEYFLPKDLSQRSFTDVLNEFYHLSGYAWREFLRDKELSFIYYIDSMREALFVMLQWELSLKEGKKIYLGKQHKLLKDYLSKKEYKNLLKSYKLGSKELNLKAFKRLEKLFEKSYKKVAKEAKLELVNYKKALKKYKKILSAF</sequence>
<dbReference type="Proteomes" id="UP000201169">
    <property type="component" value="Chromosome"/>
</dbReference>
<name>A0A222N036_9BACT</name>